<evidence type="ECO:0000313" key="3">
    <source>
        <dbReference type="Proteomes" id="UP000821853"/>
    </source>
</evidence>
<protein>
    <recommendedName>
        <fullName evidence="1">Cullin neddylation domain-containing protein</fullName>
    </recommendedName>
</protein>
<dbReference type="SMART" id="SM00884">
    <property type="entry name" value="Cullin_Nedd8"/>
    <property type="match status" value="1"/>
</dbReference>
<reference evidence="2 3" key="1">
    <citation type="journal article" date="2020" name="Cell">
        <title>Large-Scale Comparative Analyses of Tick Genomes Elucidate Their Genetic Diversity and Vector Capacities.</title>
        <authorList>
            <consortium name="Tick Genome and Microbiome Consortium (TIGMIC)"/>
            <person name="Jia N."/>
            <person name="Wang J."/>
            <person name="Shi W."/>
            <person name="Du L."/>
            <person name="Sun Y."/>
            <person name="Zhan W."/>
            <person name="Jiang J.F."/>
            <person name="Wang Q."/>
            <person name="Zhang B."/>
            <person name="Ji P."/>
            <person name="Bell-Sakyi L."/>
            <person name="Cui X.M."/>
            <person name="Yuan T.T."/>
            <person name="Jiang B.G."/>
            <person name="Yang W.F."/>
            <person name="Lam T.T."/>
            <person name="Chang Q.C."/>
            <person name="Ding S.J."/>
            <person name="Wang X.J."/>
            <person name="Zhu J.G."/>
            <person name="Ruan X.D."/>
            <person name="Zhao L."/>
            <person name="Wei J.T."/>
            <person name="Ye R.Z."/>
            <person name="Que T.C."/>
            <person name="Du C.H."/>
            <person name="Zhou Y.H."/>
            <person name="Cheng J.X."/>
            <person name="Dai P.F."/>
            <person name="Guo W.B."/>
            <person name="Han X.H."/>
            <person name="Huang E.J."/>
            <person name="Li L.F."/>
            <person name="Wei W."/>
            <person name="Gao Y.C."/>
            <person name="Liu J.Z."/>
            <person name="Shao H.Z."/>
            <person name="Wang X."/>
            <person name="Wang C.C."/>
            <person name="Yang T.C."/>
            <person name="Huo Q.B."/>
            <person name="Li W."/>
            <person name="Chen H.Y."/>
            <person name="Chen S.E."/>
            <person name="Zhou L.G."/>
            <person name="Ni X.B."/>
            <person name="Tian J.H."/>
            <person name="Sheng Y."/>
            <person name="Liu T."/>
            <person name="Pan Y.S."/>
            <person name="Xia L.Y."/>
            <person name="Li J."/>
            <person name="Zhao F."/>
            <person name="Cao W.C."/>
        </authorList>
    </citation>
    <scope>NUCLEOTIDE SEQUENCE [LARGE SCALE GENOMIC DNA]</scope>
    <source>
        <strain evidence="2">HaeL-2018</strain>
    </source>
</reference>
<dbReference type="OrthoDB" id="27073at2759"/>
<evidence type="ECO:0000259" key="1">
    <source>
        <dbReference type="SMART" id="SM00884"/>
    </source>
</evidence>
<dbReference type="InterPro" id="IPR019559">
    <property type="entry name" value="Cullin_neddylation_domain"/>
</dbReference>
<dbReference type="Pfam" id="PF10557">
    <property type="entry name" value="Cullin_Nedd8"/>
    <property type="match status" value="1"/>
</dbReference>
<dbReference type="InterPro" id="IPR036390">
    <property type="entry name" value="WH_DNA-bd_sf"/>
</dbReference>
<comment type="caution">
    <text evidence="2">The sequence shown here is derived from an EMBL/GenBank/DDBJ whole genome shotgun (WGS) entry which is preliminary data.</text>
</comment>
<dbReference type="AlphaFoldDB" id="A0A9J6FUS1"/>
<accession>A0A9J6FUS1</accession>
<dbReference type="EMBL" id="JABSTR010000004">
    <property type="protein sequence ID" value="KAH9366917.1"/>
    <property type="molecule type" value="Genomic_DNA"/>
</dbReference>
<gene>
    <name evidence="2" type="ORF">HPB48_022343</name>
</gene>
<keyword evidence="3" id="KW-1185">Reference proteome</keyword>
<name>A0A9J6FUS1_HAELO</name>
<sequence>MQWLYKPVQGRAGDWLLQESVQHPGVDLQMLCSSTTTSVCPSRWSKLQEGTGLAMGVLQPVLETLLKSKLLGYNNKRLRININVPLKSEAKVEHEDTQRKELIVEVISQLCSKFKPSVAVIKECVHILIDKEYLERAQGVPDQCIYLP</sequence>
<dbReference type="Proteomes" id="UP000821853">
    <property type="component" value="Chromosome 2"/>
</dbReference>
<feature type="domain" description="Cullin neddylation" evidence="1">
    <location>
        <begin position="80"/>
        <end position="142"/>
    </location>
</feature>
<dbReference type="InterPro" id="IPR036388">
    <property type="entry name" value="WH-like_DNA-bd_sf"/>
</dbReference>
<evidence type="ECO:0000313" key="2">
    <source>
        <dbReference type="EMBL" id="KAH9366917.1"/>
    </source>
</evidence>
<dbReference type="SUPFAM" id="SSF46785">
    <property type="entry name" value="Winged helix' DNA-binding domain"/>
    <property type="match status" value="1"/>
</dbReference>
<organism evidence="2 3">
    <name type="scientific">Haemaphysalis longicornis</name>
    <name type="common">Bush tick</name>
    <dbReference type="NCBI Taxonomy" id="44386"/>
    <lineage>
        <taxon>Eukaryota</taxon>
        <taxon>Metazoa</taxon>
        <taxon>Ecdysozoa</taxon>
        <taxon>Arthropoda</taxon>
        <taxon>Chelicerata</taxon>
        <taxon>Arachnida</taxon>
        <taxon>Acari</taxon>
        <taxon>Parasitiformes</taxon>
        <taxon>Ixodida</taxon>
        <taxon>Ixodoidea</taxon>
        <taxon>Ixodidae</taxon>
        <taxon>Haemaphysalinae</taxon>
        <taxon>Haemaphysalis</taxon>
    </lineage>
</organism>
<dbReference type="VEuPathDB" id="VectorBase:HLOH_054814"/>
<dbReference type="Gene3D" id="1.10.10.10">
    <property type="entry name" value="Winged helix-like DNA-binding domain superfamily/Winged helix DNA-binding domain"/>
    <property type="match status" value="1"/>
</dbReference>
<proteinExistence type="predicted"/>